<organism evidence="8 9">
    <name type="scientific">Daucus carota subsp. sativus</name>
    <name type="common">Carrot</name>
    <dbReference type="NCBI Taxonomy" id="79200"/>
    <lineage>
        <taxon>Eukaryota</taxon>
        <taxon>Viridiplantae</taxon>
        <taxon>Streptophyta</taxon>
        <taxon>Embryophyta</taxon>
        <taxon>Tracheophyta</taxon>
        <taxon>Spermatophyta</taxon>
        <taxon>Magnoliopsida</taxon>
        <taxon>eudicotyledons</taxon>
        <taxon>Gunneridae</taxon>
        <taxon>Pentapetalae</taxon>
        <taxon>asterids</taxon>
        <taxon>campanulids</taxon>
        <taxon>Apiales</taxon>
        <taxon>Apiaceae</taxon>
        <taxon>Apioideae</taxon>
        <taxon>Scandiceae</taxon>
        <taxon>Daucinae</taxon>
        <taxon>Daucus</taxon>
        <taxon>Daucus sect. Daucus</taxon>
    </lineage>
</organism>
<feature type="domain" description="EamA" evidence="7">
    <location>
        <begin position="187"/>
        <end position="325"/>
    </location>
</feature>
<feature type="transmembrane region" description="Helical" evidence="6">
    <location>
        <begin position="43"/>
        <end position="63"/>
    </location>
</feature>
<protein>
    <recommendedName>
        <fullName evidence="6">WAT1-related protein</fullName>
    </recommendedName>
</protein>
<keyword evidence="4 6" id="KW-1133">Transmembrane helix</keyword>
<feature type="transmembrane region" description="Helical" evidence="6">
    <location>
        <begin position="136"/>
        <end position="156"/>
    </location>
</feature>
<feature type="transmembrane region" description="Helical" evidence="6">
    <location>
        <begin position="183"/>
        <end position="203"/>
    </location>
</feature>
<dbReference type="GO" id="GO:0022857">
    <property type="term" value="F:transmembrane transporter activity"/>
    <property type="evidence" value="ECO:0007669"/>
    <property type="project" value="InterPro"/>
</dbReference>
<evidence type="ECO:0000313" key="9">
    <source>
        <dbReference type="Proteomes" id="UP000077755"/>
    </source>
</evidence>
<dbReference type="InterPro" id="IPR030184">
    <property type="entry name" value="WAT1-related"/>
</dbReference>
<dbReference type="InterPro" id="IPR000620">
    <property type="entry name" value="EamA_dom"/>
</dbReference>
<dbReference type="KEGG" id="dcr:108194394"/>
<keyword evidence="3 6" id="KW-0812">Transmembrane</keyword>
<evidence type="ECO:0000256" key="1">
    <source>
        <dbReference type="ARBA" id="ARBA00004141"/>
    </source>
</evidence>
<feature type="transmembrane region" description="Helical" evidence="6">
    <location>
        <begin position="308"/>
        <end position="327"/>
    </location>
</feature>
<keyword evidence="9" id="KW-1185">Reference proteome</keyword>
<proteinExistence type="inferred from homology"/>
<feature type="transmembrane region" description="Helical" evidence="6">
    <location>
        <begin position="215"/>
        <end position="236"/>
    </location>
</feature>
<dbReference type="AlphaFoldDB" id="A0AAF0XI79"/>
<gene>
    <name evidence="8" type="ORF">DCAR_0726929</name>
</gene>
<feature type="transmembrane region" description="Helical" evidence="6">
    <location>
        <begin position="256"/>
        <end position="275"/>
    </location>
</feature>
<feature type="transmembrane region" description="Helical" evidence="6">
    <location>
        <begin position="282"/>
        <end position="302"/>
    </location>
</feature>
<feature type="transmembrane region" description="Helical" evidence="6">
    <location>
        <begin position="12"/>
        <end position="31"/>
    </location>
</feature>
<evidence type="ECO:0000256" key="4">
    <source>
        <dbReference type="ARBA" id="ARBA00022989"/>
    </source>
</evidence>
<evidence type="ECO:0000313" key="8">
    <source>
        <dbReference type="EMBL" id="WOH07499.1"/>
    </source>
</evidence>
<dbReference type="InterPro" id="IPR037185">
    <property type="entry name" value="EmrE-like"/>
</dbReference>
<dbReference type="GO" id="GO:0016020">
    <property type="term" value="C:membrane"/>
    <property type="evidence" value="ECO:0007669"/>
    <property type="project" value="UniProtKB-SubCell"/>
</dbReference>
<keyword evidence="5 6" id="KW-0472">Membrane</keyword>
<feature type="transmembrane region" description="Helical" evidence="6">
    <location>
        <begin position="75"/>
        <end position="94"/>
    </location>
</feature>
<name>A0AAF0XI79_DAUCS</name>
<dbReference type="PANTHER" id="PTHR31218">
    <property type="entry name" value="WAT1-RELATED PROTEIN"/>
    <property type="match status" value="1"/>
</dbReference>
<reference evidence="8" key="2">
    <citation type="submission" date="2022-03" db="EMBL/GenBank/DDBJ databases">
        <title>Draft title - Genomic analysis of global carrot germplasm unveils the trajectory of domestication and the origin of high carotenoid orange carrot.</title>
        <authorList>
            <person name="Iorizzo M."/>
            <person name="Ellison S."/>
            <person name="Senalik D."/>
            <person name="Macko-Podgorni A."/>
            <person name="Grzebelus D."/>
            <person name="Bostan H."/>
            <person name="Rolling W."/>
            <person name="Curaba J."/>
            <person name="Simon P."/>
        </authorList>
    </citation>
    <scope>NUCLEOTIDE SEQUENCE</scope>
    <source>
        <tissue evidence="8">Leaf</tissue>
    </source>
</reference>
<dbReference type="EMBL" id="CP093349">
    <property type="protein sequence ID" value="WOH07499.1"/>
    <property type="molecule type" value="Genomic_DNA"/>
</dbReference>
<sequence length="355" mass="38916">MEKLRVSANGLKPTLVMIVVQMSFSAMNIFYKLAAMDGMNLNILVAYRFLFAAAFMLPLALFVEGNKLMKLTWTILSQTFVSGLVGASLAQTFYLRGLAMSSATFAMATTNLVPVMTFILAVSLRSEKLGWDRAAGKVKVLGTIVGVTGAMILTFYKGPCIDIWNTHIDLLKNGISHEEHPRLIQLLGIFLCFCGSFCYALWLTVQAKITKRYPFPYTSIALMNVVASVQCTIFTLCLERDWSQWKLGFNIRLFTAAYSGIGASGVAFTMAAWCVQMRGPIFVSAFNPLTVVVGVFAASLLLDEKLHLGSVLGGVIIICGLYAVLWGKSNEMRKVDQLHALPVKSCNNQTKPVTG</sequence>
<evidence type="ECO:0000256" key="2">
    <source>
        <dbReference type="ARBA" id="ARBA00007635"/>
    </source>
</evidence>
<evidence type="ECO:0000256" key="3">
    <source>
        <dbReference type="ARBA" id="ARBA00022692"/>
    </source>
</evidence>
<accession>A0AAF0XI79</accession>
<dbReference type="Proteomes" id="UP000077755">
    <property type="component" value="Chromosome 7"/>
</dbReference>
<feature type="transmembrane region" description="Helical" evidence="6">
    <location>
        <begin position="100"/>
        <end position="124"/>
    </location>
</feature>
<comment type="subcellular location">
    <subcellularLocation>
        <location evidence="1 6">Membrane</location>
        <topology evidence="1 6">Multi-pass membrane protein</topology>
    </subcellularLocation>
</comment>
<evidence type="ECO:0000256" key="6">
    <source>
        <dbReference type="RuleBase" id="RU363077"/>
    </source>
</evidence>
<comment type="similarity">
    <text evidence="2 6">Belongs to the drug/metabolite transporter (DMT) superfamily. Plant drug/metabolite exporter (P-DME) (TC 2.A.7.4) family.</text>
</comment>
<dbReference type="Pfam" id="PF00892">
    <property type="entry name" value="EamA"/>
    <property type="match status" value="2"/>
</dbReference>
<evidence type="ECO:0000256" key="5">
    <source>
        <dbReference type="ARBA" id="ARBA00023136"/>
    </source>
</evidence>
<evidence type="ECO:0000259" key="7">
    <source>
        <dbReference type="Pfam" id="PF00892"/>
    </source>
</evidence>
<reference evidence="8" key="1">
    <citation type="journal article" date="2016" name="Nat. Genet.">
        <title>A high-quality carrot genome assembly provides new insights into carotenoid accumulation and asterid genome evolution.</title>
        <authorList>
            <person name="Iorizzo M."/>
            <person name="Ellison S."/>
            <person name="Senalik D."/>
            <person name="Zeng P."/>
            <person name="Satapoomin P."/>
            <person name="Huang J."/>
            <person name="Bowman M."/>
            <person name="Iovene M."/>
            <person name="Sanseverino W."/>
            <person name="Cavagnaro P."/>
            <person name="Yildiz M."/>
            <person name="Macko-Podgorni A."/>
            <person name="Moranska E."/>
            <person name="Grzebelus E."/>
            <person name="Grzebelus D."/>
            <person name="Ashrafi H."/>
            <person name="Zheng Z."/>
            <person name="Cheng S."/>
            <person name="Spooner D."/>
            <person name="Van Deynze A."/>
            <person name="Simon P."/>
        </authorList>
    </citation>
    <scope>NUCLEOTIDE SEQUENCE</scope>
    <source>
        <tissue evidence="8">Leaf</tissue>
    </source>
</reference>
<dbReference type="SUPFAM" id="SSF103481">
    <property type="entry name" value="Multidrug resistance efflux transporter EmrE"/>
    <property type="match status" value="2"/>
</dbReference>
<feature type="domain" description="EamA" evidence="7">
    <location>
        <begin position="15"/>
        <end position="151"/>
    </location>
</feature>